<dbReference type="Proteomes" id="UP001196413">
    <property type="component" value="Unassembled WGS sequence"/>
</dbReference>
<reference evidence="2" key="1">
    <citation type="submission" date="2021-06" db="EMBL/GenBank/DDBJ databases">
        <title>Parelaphostrongylus tenuis whole genome reference sequence.</title>
        <authorList>
            <person name="Garwood T.J."/>
            <person name="Larsen P.A."/>
            <person name="Fountain-Jones N.M."/>
            <person name="Garbe J.R."/>
            <person name="Macchietto M.G."/>
            <person name="Kania S.A."/>
            <person name="Gerhold R.W."/>
            <person name="Richards J.E."/>
            <person name="Wolf T.M."/>
        </authorList>
    </citation>
    <scope>NUCLEOTIDE SEQUENCE</scope>
    <source>
        <strain evidence="2">MNPRO001-30</strain>
        <tissue evidence="2">Meninges</tissue>
    </source>
</reference>
<evidence type="ECO:0000313" key="2">
    <source>
        <dbReference type="EMBL" id="KAJ1367168.1"/>
    </source>
</evidence>
<evidence type="ECO:0000313" key="3">
    <source>
        <dbReference type="Proteomes" id="UP001196413"/>
    </source>
</evidence>
<organism evidence="2 3">
    <name type="scientific">Parelaphostrongylus tenuis</name>
    <name type="common">Meningeal worm</name>
    <dbReference type="NCBI Taxonomy" id="148309"/>
    <lineage>
        <taxon>Eukaryota</taxon>
        <taxon>Metazoa</taxon>
        <taxon>Ecdysozoa</taxon>
        <taxon>Nematoda</taxon>
        <taxon>Chromadorea</taxon>
        <taxon>Rhabditida</taxon>
        <taxon>Rhabditina</taxon>
        <taxon>Rhabditomorpha</taxon>
        <taxon>Strongyloidea</taxon>
        <taxon>Metastrongylidae</taxon>
        <taxon>Parelaphostrongylus</taxon>
    </lineage>
</organism>
<sequence>MLQQLHIQYFGTRPDGSITGGEEGHLFSLAHKLGSKFLHRINNQTVQSDDLFSHFDSLVEDRKRRRTDQEKERIKSKRPRYNDENDDCAEPQTTGRSSRTRRSRKALTYSYMSETEEKHALSLSNGSALVYARNLVKILFANTVDFYSMDQDPGKRQWLKEAIEFRFPARDRTASRRRWNKCTWAIKRYMHISGRNSAERSRKKKTDHTYVSAAYEEECYQKACSNPRKYAELLSLKLFEGSWNKHFRDQVQFTISTLLVAPTKENCTTQVEHNCQIVDIVVVTAMDVIANCAEIKRRSTEQTTKWAPSSICQIEYFSYTAS</sequence>
<accession>A0AAD5R053</accession>
<feature type="region of interest" description="Disordered" evidence="1">
    <location>
        <begin position="63"/>
        <end position="104"/>
    </location>
</feature>
<feature type="compositionally biased region" description="Basic and acidic residues" evidence="1">
    <location>
        <begin position="63"/>
        <end position="73"/>
    </location>
</feature>
<evidence type="ECO:0000256" key="1">
    <source>
        <dbReference type="SAM" id="MobiDB-lite"/>
    </source>
</evidence>
<keyword evidence="3" id="KW-1185">Reference proteome</keyword>
<dbReference type="AlphaFoldDB" id="A0AAD5R053"/>
<name>A0AAD5R053_PARTN</name>
<gene>
    <name evidence="2" type="ORF">KIN20_028025</name>
</gene>
<proteinExistence type="predicted"/>
<protein>
    <submittedName>
        <fullName evidence="2">Uncharacterized protein</fullName>
    </submittedName>
</protein>
<dbReference type="EMBL" id="JAHQIW010005789">
    <property type="protein sequence ID" value="KAJ1367168.1"/>
    <property type="molecule type" value="Genomic_DNA"/>
</dbReference>
<comment type="caution">
    <text evidence="2">The sequence shown here is derived from an EMBL/GenBank/DDBJ whole genome shotgun (WGS) entry which is preliminary data.</text>
</comment>